<proteinExistence type="predicted"/>
<dbReference type="CDD" id="cd00158">
    <property type="entry name" value="RHOD"/>
    <property type="match status" value="1"/>
</dbReference>
<organism evidence="2 3">
    <name type="scientific">Oryzihumus leptocrescens</name>
    <dbReference type="NCBI Taxonomy" id="297536"/>
    <lineage>
        <taxon>Bacteria</taxon>
        <taxon>Bacillati</taxon>
        <taxon>Actinomycetota</taxon>
        <taxon>Actinomycetes</taxon>
        <taxon>Micrococcales</taxon>
        <taxon>Intrasporangiaceae</taxon>
        <taxon>Oryzihumus</taxon>
    </lineage>
</organism>
<dbReference type="PANTHER" id="PTHR43031">
    <property type="entry name" value="FAD-DEPENDENT OXIDOREDUCTASE"/>
    <property type="match status" value="1"/>
</dbReference>
<comment type="caution">
    <text evidence="2">The sequence shown here is derived from an EMBL/GenBank/DDBJ whole genome shotgun (WGS) entry which is preliminary data.</text>
</comment>
<dbReference type="Pfam" id="PF00581">
    <property type="entry name" value="Rhodanese"/>
    <property type="match status" value="1"/>
</dbReference>
<dbReference type="PROSITE" id="PS50206">
    <property type="entry name" value="RHODANESE_3"/>
    <property type="match status" value="1"/>
</dbReference>
<sequence>MPEVSLDAFVAAHADCAYVLDVREPDEYQAGHVPGAVTMPVTQLPLHMSELPQSPPVYVICGTGNRSRSMAEFLVRAGFNAHFVGGGTLAWARAGHPIVYGGERHPT</sequence>
<dbReference type="InterPro" id="IPR036873">
    <property type="entry name" value="Rhodanese-like_dom_sf"/>
</dbReference>
<feature type="domain" description="Rhodanese" evidence="1">
    <location>
        <begin position="17"/>
        <end position="100"/>
    </location>
</feature>
<evidence type="ECO:0000313" key="2">
    <source>
        <dbReference type="EMBL" id="TQL61421.1"/>
    </source>
</evidence>
<name>A0A542ZM59_9MICO</name>
<reference evidence="2 3" key="1">
    <citation type="submission" date="2019-06" db="EMBL/GenBank/DDBJ databases">
        <title>Sequencing the genomes of 1000 actinobacteria strains.</title>
        <authorList>
            <person name="Klenk H.-P."/>
        </authorList>
    </citation>
    <scope>NUCLEOTIDE SEQUENCE [LARGE SCALE GENOMIC DNA]</scope>
    <source>
        <strain evidence="2 3">DSM 18082</strain>
    </source>
</reference>
<dbReference type="InterPro" id="IPR050229">
    <property type="entry name" value="GlpE_sulfurtransferase"/>
</dbReference>
<dbReference type="GO" id="GO:0016740">
    <property type="term" value="F:transferase activity"/>
    <property type="evidence" value="ECO:0007669"/>
    <property type="project" value="UniProtKB-KW"/>
</dbReference>
<dbReference type="AlphaFoldDB" id="A0A542ZM59"/>
<dbReference type="Proteomes" id="UP000319514">
    <property type="component" value="Unassembled WGS sequence"/>
</dbReference>
<dbReference type="PANTHER" id="PTHR43031:SF18">
    <property type="entry name" value="RHODANESE-RELATED SULFURTRANSFERASES"/>
    <property type="match status" value="1"/>
</dbReference>
<evidence type="ECO:0000313" key="3">
    <source>
        <dbReference type="Proteomes" id="UP000319514"/>
    </source>
</evidence>
<dbReference type="InterPro" id="IPR001763">
    <property type="entry name" value="Rhodanese-like_dom"/>
</dbReference>
<dbReference type="SUPFAM" id="SSF52821">
    <property type="entry name" value="Rhodanese/Cell cycle control phosphatase"/>
    <property type="match status" value="1"/>
</dbReference>
<dbReference type="SMART" id="SM00450">
    <property type="entry name" value="RHOD"/>
    <property type="match status" value="1"/>
</dbReference>
<keyword evidence="2" id="KW-0808">Transferase</keyword>
<protein>
    <submittedName>
        <fullName evidence="2">Rhodanese-related sulfurtransferase</fullName>
    </submittedName>
</protein>
<dbReference type="Gene3D" id="3.40.250.10">
    <property type="entry name" value="Rhodanese-like domain"/>
    <property type="match status" value="1"/>
</dbReference>
<gene>
    <name evidence="2" type="ORF">FB474_2831</name>
</gene>
<keyword evidence="3" id="KW-1185">Reference proteome</keyword>
<dbReference type="EMBL" id="VFOQ01000001">
    <property type="protein sequence ID" value="TQL61421.1"/>
    <property type="molecule type" value="Genomic_DNA"/>
</dbReference>
<accession>A0A542ZM59</accession>
<evidence type="ECO:0000259" key="1">
    <source>
        <dbReference type="PROSITE" id="PS50206"/>
    </source>
</evidence>